<sequence>MSKKKFVVACYDDDDQLFPAIKKCREAGYKIHDIYTPFPVHGLDHALGMRETSLHTAGFIYGITGTTTALSCMTWILTSDWPQIYDGKPHFALPAFIPITFELTVMFAAVGMVMTFMWLCKMAPGVKKHHFDLRATDDLFVMPIECTSKTNVDDLQSFLKSTGAMKVNVQEAETEWWWGRYDVDDEPHLIQDVPVDAA</sequence>
<keyword evidence="1" id="KW-0812">Transmembrane</keyword>
<dbReference type="KEGG" id="arac:E0W69_017960"/>
<organism evidence="2 3">
    <name type="scientific">Rhizosphaericola mali</name>
    <dbReference type="NCBI Taxonomy" id="2545455"/>
    <lineage>
        <taxon>Bacteria</taxon>
        <taxon>Pseudomonadati</taxon>
        <taxon>Bacteroidota</taxon>
        <taxon>Chitinophagia</taxon>
        <taxon>Chitinophagales</taxon>
        <taxon>Chitinophagaceae</taxon>
        <taxon>Rhizosphaericola</taxon>
    </lineage>
</organism>
<dbReference type="RefSeq" id="WP_131331441.1">
    <property type="nucleotide sequence ID" value="NZ_CP044016.1"/>
</dbReference>
<name>A0A5P2G9T9_9BACT</name>
<reference evidence="2 3" key="1">
    <citation type="submission" date="2019-09" db="EMBL/GenBank/DDBJ databases">
        <title>Complete genome sequence of Arachidicoccus sp. B3-10 isolated from apple orchard soil.</title>
        <authorList>
            <person name="Kim H.S."/>
            <person name="Han K.-I."/>
            <person name="Suh M.K."/>
            <person name="Lee K.C."/>
            <person name="Eom M.K."/>
            <person name="Kim J.-S."/>
            <person name="Kang S.W."/>
            <person name="Sin Y."/>
            <person name="Lee J.-S."/>
        </authorList>
    </citation>
    <scope>NUCLEOTIDE SEQUENCE [LARGE SCALE GENOMIC DNA]</scope>
    <source>
        <strain evidence="2 3">B3-10</strain>
    </source>
</reference>
<accession>A0A5P2G9T9</accession>
<feature type="transmembrane region" description="Helical" evidence="1">
    <location>
        <begin position="97"/>
        <end position="120"/>
    </location>
</feature>
<keyword evidence="3" id="KW-1185">Reference proteome</keyword>
<dbReference type="AlphaFoldDB" id="A0A5P2G9T9"/>
<evidence type="ECO:0000256" key="1">
    <source>
        <dbReference type="SAM" id="Phobius"/>
    </source>
</evidence>
<dbReference type="EMBL" id="CP044016">
    <property type="protein sequence ID" value="QES90460.1"/>
    <property type="molecule type" value="Genomic_DNA"/>
</dbReference>
<dbReference type="PANTHER" id="PTHR40394:SF2">
    <property type="entry name" value="QUINOL:CYTOCHROME C OXIDOREDUCTASE MEMBRANE PROTEIN"/>
    <property type="match status" value="1"/>
</dbReference>
<keyword evidence="1" id="KW-1133">Transmembrane helix</keyword>
<dbReference type="OrthoDB" id="9792475at2"/>
<protein>
    <submittedName>
        <fullName evidence="2">DUF3341 domain-containing protein</fullName>
    </submittedName>
</protein>
<dbReference type="PANTHER" id="PTHR40394">
    <property type="entry name" value="LIPOPROTEIN-RELATED"/>
    <property type="match status" value="1"/>
</dbReference>
<dbReference type="Proteomes" id="UP000292424">
    <property type="component" value="Chromosome"/>
</dbReference>
<proteinExistence type="predicted"/>
<evidence type="ECO:0000313" key="3">
    <source>
        <dbReference type="Proteomes" id="UP000292424"/>
    </source>
</evidence>
<evidence type="ECO:0000313" key="2">
    <source>
        <dbReference type="EMBL" id="QES90460.1"/>
    </source>
</evidence>
<gene>
    <name evidence="2" type="ORF">E0W69_017960</name>
</gene>
<dbReference type="Pfam" id="PF11821">
    <property type="entry name" value="ActD"/>
    <property type="match status" value="1"/>
</dbReference>
<dbReference type="InterPro" id="IPR021776">
    <property type="entry name" value="ActD"/>
</dbReference>
<keyword evidence="1" id="KW-0472">Membrane</keyword>
<feature type="transmembrane region" description="Helical" evidence="1">
    <location>
        <begin position="59"/>
        <end position="77"/>
    </location>
</feature>